<comment type="caution">
    <text evidence="4">The sequence shown here is derived from an EMBL/GenBank/DDBJ whole genome shotgun (WGS) entry which is preliminary data.</text>
</comment>
<feature type="domain" description="DC1" evidence="3">
    <location>
        <begin position="122"/>
        <end position="169"/>
    </location>
</feature>
<dbReference type="InterPro" id="IPR046349">
    <property type="entry name" value="C1-like_sf"/>
</dbReference>
<dbReference type="AlphaFoldDB" id="A0A9J6ARZ5"/>
<keyword evidence="5" id="KW-1185">Reference proteome</keyword>
<evidence type="ECO:0000256" key="2">
    <source>
        <dbReference type="SAM" id="SignalP"/>
    </source>
</evidence>
<dbReference type="OrthoDB" id="1036688at2759"/>
<dbReference type="PANTHER" id="PTHR46288">
    <property type="entry name" value="PHORBOL-ESTER/DAG-TYPE DOMAIN-CONTAINING PROTEIN"/>
    <property type="match status" value="1"/>
</dbReference>
<evidence type="ECO:0000313" key="4">
    <source>
        <dbReference type="EMBL" id="KAG5627341.1"/>
    </source>
</evidence>
<dbReference type="InterPro" id="IPR013083">
    <property type="entry name" value="Znf_RING/FYVE/PHD"/>
</dbReference>
<dbReference type="PANTHER" id="PTHR46288:SF61">
    <property type="entry name" value="DC1 DOMAIN-CONTAINING PROTEIN"/>
    <property type="match status" value="1"/>
</dbReference>
<dbReference type="SUPFAM" id="SSF57889">
    <property type="entry name" value="Cysteine-rich domain"/>
    <property type="match status" value="1"/>
</dbReference>
<accession>A0A9J6ARZ5</accession>
<dbReference type="InterPro" id="IPR004146">
    <property type="entry name" value="DC1"/>
</dbReference>
<feature type="domain" description="DC1" evidence="3">
    <location>
        <begin position="66"/>
        <end position="111"/>
    </location>
</feature>
<dbReference type="Proteomes" id="UP000824120">
    <property type="component" value="Chromosome 2"/>
</dbReference>
<gene>
    <name evidence="4" type="ORF">H5410_012559</name>
</gene>
<keyword evidence="2" id="KW-0732">Signal</keyword>
<dbReference type="Gene3D" id="3.30.40.10">
    <property type="entry name" value="Zinc/RING finger domain, C3HC4 (zinc finger)"/>
    <property type="match status" value="1"/>
</dbReference>
<organism evidence="4 5">
    <name type="scientific">Solanum commersonii</name>
    <name type="common">Commerson's wild potato</name>
    <name type="synonym">Commerson's nightshade</name>
    <dbReference type="NCBI Taxonomy" id="4109"/>
    <lineage>
        <taxon>Eukaryota</taxon>
        <taxon>Viridiplantae</taxon>
        <taxon>Streptophyta</taxon>
        <taxon>Embryophyta</taxon>
        <taxon>Tracheophyta</taxon>
        <taxon>Spermatophyta</taxon>
        <taxon>Magnoliopsida</taxon>
        <taxon>eudicotyledons</taxon>
        <taxon>Gunneridae</taxon>
        <taxon>Pentapetalae</taxon>
        <taxon>asterids</taxon>
        <taxon>lamiids</taxon>
        <taxon>Solanales</taxon>
        <taxon>Solanaceae</taxon>
        <taxon>Solanoideae</taxon>
        <taxon>Solaneae</taxon>
        <taxon>Solanum</taxon>
    </lineage>
</organism>
<name>A0A9J6ARZ5_SOLCO</name>
<evidence type="ECO:0000313" key="5">
    <source>
        <dbReference type="Proteomes" id="UP000824120"/>
    </source>
</evidence>
<evidence type="ECO:0000256" key="1">
    <source>
        <dbReference type="ARBA" id="ARBA00022737"/>
    </source>
</evidence>
<keyword evidence="1" id="KW-0677">Repeat</keyword>
<protein>
    <recommendedName>
        <fullName evidence="3">DC1 domain-containing protein</fullName>
    </recommendedName>
</protein>
<feature type="domain" description="DC1" evidence="3">
    <location>
        <begin position="179"/>
        <end position="222"/>
    </location>
</feature>
<proteinExistence type="predicted"/>
<reference evidence="4 5" key="1">
    <citation type="submission" date="2020-09" db="EMBL/GenBank/DDBJ databases">
        <title>De no assembly of potato wild relative species, Solanum commersonii.</title>
        <authorList>
            <person name="Cho K."/>
        </authorList>
    </citation>
    <scope>NUCLEOTIDE SEQUENCE [LARGE SCALE GENOMIC DNA]</scope>
    <source>
        <strain evidence="4">LZ3.2</strain>
        <tissue evidence="4">Leaf</tissue>
    </source>
</reference>
<feature type="chain" id="PRO_5039905915" description="DC1 domain-containing protein" evidence="2">
    <location>
        <begin position="16"/>
        <end position="236"/>
    </location>
</feature>
<sequence length="236" mass="26591">MLLTYPLLLLSSLSSYKYNYKYYCNSLNLLALSDKNTSKINGKKNRTDTTSSTQGTTSFQDNKVHFSHSHVLKLVNPTVRTLTCNACEQQNNNNKPFYGCNSCQYFLHENCLNAPRFLDHSSHPSHPLTLLPIPTYPTRSFLCNACGSSGNGFSFSCARCQFDIHVQCASCPSSLLIDKHPHQLEFIFGSPYQDKEIKYVCDVCDAVMNKDNWLYYCADCDFGGTCSVLALNLMFT</sequence>
<evidence type="ECO:0000259" key="3">
    <source>
        <dbReference type="Pfam" id="PF03107"/>
    </source>
</evidence>
<dbReference type="Pfam" id="PF03107">
    <property type="entry name" value="C1_2"/>
    <property type="match status" value="3"/>
</dbReference>
<feature type="signal peptide" evidence="2">
    <location>
        <begin position="1"/>
        <end position="15"/>
    </location>
</feature>
<dbReference type="EMBL" id="JACXVP010000002">
    <property type="protein sequence ID" value="KAG5627341.1"/>
    <property type="molecule type" value="Genomic_DNA"/>
</dbReference>